<proteinExistence type="inferred from homology"/>
<dbReference type="InterPro" id="IPR036397">
    <property type="entry name" value="RNaseH_sf"/>
</dbReference>
<dbReference type="GO" id="GO:0003677">
    <property type="term" value="F:DNA binding"/>
    <property type="evidence" value="ECO:0007669"/>
    <property type="project" value="UniProtKB-KW"/>
</dbReference>
<dbReference type="GO" id="GO:0006310">
    <property type="term" value="P:DNA recombination"/>
    <property type="evidence" value="ECO:0007669"/>
    <property type="project" value="UniProtKB-KW"/>
</dbReference>
<organism evidence="7 8">
    <name type="scientific">Bacillus infantis</name>
    <dbReference type="NCBI Taxonomy" id="324767"/>
    <lineage>
        <taxon>Bacteria</taxon>
        <taxon>Bacillati</taxon>
        <taxon>Bacillota</taxon>
        <taxon>Bacilli</taxon>
        <taxon>Bacillales</taxon>
        <taxon>Bacillaceae</taxon>
        <taxon>Bacillus</taxon>
    </lineage>
</organism>
<keyword evidence="5" id="KW-0233">DNA recombination</keyword>
<dbReference type="Pfam" id="PF02075">
    <property type="entry name" value="RuvC"/>
    <property type="match status" value="1"/>
</dbReference>
<evidence type="ECO:0000256" key="3">
    <source>
        <dbReference type="ARBA" id="ARBA00022842"/>
    </source>
</evidence>
<reference evidence="7 8" key="1">
    <citation type="submission" date="2019-08" db="EMBL/GenBank/DDBJ databases">
        <title>Bacillus genomes from the desert of Cuatro Cienegas, Coahuila.</title>
        <authorList>
            <person name="Olmedo-Alvarez G."/>
        </authorList>
    </citation>
    <scope>NUCLEOTIDE SEQUENCE [LARGE SCALE GENOMIC DNA]</scope>
    <source>
        <strain evidence="7 8">CH37_1T</strain>
    </source>
</reference>
<dbReference type="GO" id="GO:0006281">
    <property type="term" value="P:DNA repair"/>
    <property type="evidence" value="ECO:0007669"/>
    <property type="project" value="UniProtKB-KW"/>
</dbReference>
<evidence type="ECO:0000256" key="2">
    <source>
        <dbReference type="ARBA" id="ARBA00022763"/>
    </source>
</evidence>
<dbReference type="InterPro" id="IPR012337">
    <property type="entry name" value="RNaseH-like_sf"/>
</dbReference>
<keyword evidence="4" id="KW-0238">DNA-binding</keyword>
<comment type="similarity">
    <text evidence="1">Belongs to the RuvC family.</text>
</comment>
<dbReference type="InterPro" id="IPR002176">
    <property type="entry name" value="X-over_junc_endoDNase_RuvC"/>
</dbReference>
<evidence type="ECO:0000313" key="7">
    <source>
        <dbReference type="EMBL" id="TYS66788.1"/>
    </source>
</evidence>
<keyword evidence="3" id="KW-0460">Magnesium</keyword>
<keyword evidence="2" id="KW-0227">DNA damage</keyword>
<dbReference type="EMBL" id="VTES01000001">
    <property type="protein sequence ID" value="TYS66788.1"/>
    <property type="molecule type" value="Genomic_DNA"/>
</dbReference>
<evidence type="ECO:0000256" key="4">
    <source>
        <dbReference type="ARBA" id="ARBA00023125"/>
    </source>
</evidence>
<comment type="caution">
    <text evidence="7">The sequence shown here is derived from an EMBL/GenBank/DDBJ whole genome shotgun (WGS) entry which is preliminary data.</text>
</comment>
<dbReference type="Gene3D" id="3.30.420.10">
    <property type="entry name" value="Ribonuclease H-like superfamily/Ribonuclease H"/>
    <property type="match status" value="1"/>
</dbReference>
<name>A0A5D4SWY9_9BACI</name>
<keyword evidence="6" id="KW-0234">DNA repair</keyword>
<protein>
    <submittedName>
        <fullName evidence="7">Uncharacterized protein</fullName>
    </submittedName>
</protein>
<evidence type="ECO:0000256" key="1">
    <source>
        <dbReference type="ARBA" id="ARBA00009518"/>
    </source>
</evidence>
<evidence type="ECO:0000256" key="5">
    <source>
        <dbReference type="ARBA" id="ARBA00023172"/>
    </source>
</evidence>
<evidence type="ECO:0000313" key="8">
    <source>
        <dbReference type="Proteomes" id="UP000323732"/>
    </source>
</evidence>
<dbReference type="SUPFAM" id="SSF53098">
    <property type="entry name" value="Ribonuclease H-like"/>
    <property type="match status" value="1"/>
</dbReference>
<dbReference type="Proteomes" id="UP000323732">
    <property type="component" value="Unassembled WGS sequence"/>
</dbReference>
<dbReference type="AlphaFoldDB" id="A0A5D4SWY9"/>
<accession>A0A5D4SWY9</accession>
<sequence>MRFVGIDPSTKTGFVALDEQGEVLRAKELTGVGSADPKRMITMIDDIMDHIQKGDQIVIEGFGYASQQAIQLGGIGWGIRMALMRRGYPYTEVAPGGVKKFATGKGNAPKEDMVQPIAEQWGFQHSSDNVLDAYVMAQISISLSLTKELGAILAPRHQLEVIDTVLNPKAKQKKKRKKKAK</sequence>
<gene>
    <name evidence="7" type="ORF">FZD47_02360</name>
</gene>
<dbReference type="RefSeq" id="WP_148949206.1">
    <property type="nucleotide sequence ID" value="NZ_VTES01000001.1"/>
</dbReference>
<evidence type="ECO:0000256" key="6">
    <source>
        <dbReference type="ARBA" id="ARBA00023204"/>
    </source>
</evidence>
<dbReference type="GO" id="GO:0004520">
    <property type="term" value="F:DNA endonuclease activity"/>
    <property type="evidence" value="ECO:0007669"/>
    <property type="project" value="InterPro"/>
</dbReference>